<name>L7VZ84_9BACT</name>
<sequence>MTFPTWDSEGQKAINSLPTWGKMFASADQEIAFKLKLASVKASGWACGKTEQDCESEARRRLVEGG</sequence>
<reference evidence="1" key="1">
    <citation type="submission" date="2012-09" db="EMBL/GenBank/DDBJ databases">
        <title>Metagenomic Characterization of a Microbial Community in Wastewater Detects High Levels of Antibiotic Resistance.</title>
        <authorList>
            <person name="Abrams M."/>
            <person name="Caldwell A."/>
            <person name="Vandaei E."/>
            <person name="Lee W."/>
            <person name="Perrott J."/>
            <person name="Khan S.Y."/>
            <person name="Ta J."/>
            <person name="Romero D."/>
            <person name="Nguyen V."/>
            <person name="Pourmand N."/>
            <person name="Ouverney C.C."/>
        </authorList>
    </citation>
    <scope>NUCLEOTIDE SEQUENCE</scope>
</reference>
<evidence type="ECO:0000313" key="1">
    <source>
        <dbReference type="EMBL" id="AGC72358.1"/>
    </source>
</evidence>
<dbReference type="EMBL" id="JX649899">
    <property type="protein sequence ID" value="AGC72358.1"/>
    <property type="molecule type" value="Genomic_DNA"/>
</dbReference>
<accession>L7VZ84</accession>
<organism evidence="1">
    <name type="scientific">uncultured bacterium A1Q1_fos_2004</name>
    <dbReference type="NCBI Taxonomy" id="1256557"/>
    <lineage>
        <taxon>Bacteria</taxon>
        <taxon>environmental samples</taxon>
    </lineage>
</organism>
<protein>
    <submittedName>
        <fullName evidence="1">Uncharacterized protein</fullName>
    </submittedName>
</protein>
<dbReference type="AlphaFoldDB" id="L7VZ84"/>
<proteinExistence type="predicted"/>